<name>A0ABR5A7U9_9BACL</name>
<accession>A0ABR5A7U9</accession>
<proteinExistence type="inferred from homology"/>
<evidence type="ECO:0000313" key="7">
    <source>
        <dbReference type="EMBL" id="KIL36982.1"/>
    </source>
</evidence>
<keyword evidence="2" id="KW-0285">Flavoprotein</keyword>
<sequence length="406" mass="45797">MKHYDYLVIGAGIMGLTTARELKSRFPHKKVALLEKESDIAMHASGRNSGVLHAGFYYTADSLKAKFTKLGNQALTQYCENQNLKINKCGKLVIAANEQELNGLQLLKQRADLNGVPLLWVDETEIKSIDPNASTYQKALFSPTTSTIDPLEVCHALKNENARNGVEFHFNTLYKGHDKDVIITNRELLQASCVINAAGLYADKIAHDYGFGTKYTIIPFKGMYLKYEKNKTDVVTNIYPVPDLRTPFLGVHFTKTVDGGIKIGPTAIPALWREHYSGMKNFNFLEFITILFYEAKLFLNHSSHFRRIASDEIKKYKKSNFISLSRKLIRKIDEEGFGEFMRPGIRAQLLNKETLELVQDFVVEGDHRSMHILNAVSPAFTCSIPFAEHVVDSVIQKQGGRLTADE</sequence>
<dbReference type="Gene3D" id="3.50.50.60">
    <property type="entry name" value="FAD/NAD(P)-binding domain"/>
    <property type="match status" value="1"/>
</dbReference>
<dbReference type="SUPFAM" id="SSF51905">
    <property type="entry name" value="FAD/NAD(P)-binding domain"/>
    <property type="match status" value="1"/>
</dbReference>
<dbReference type="Gene3D" id="3.30.9.10">
    <property type="entry name" value="D-Amino Acid Oxidase, subunit A, domain 2"/>
    <property type="match status" value="1"/>
</dbReference>
<keyword evidence="8" id="KW-1185">Reference proteome</keyword>
<evidence type="ECO:0000256" key="3">
    <source>
        <dbReference type="ARBA" id="ARBA00022827"/>
    </source>
</evidence>
<dbReference type="PANTHER" id="PTHR43104:SF2">
    <property type="entry name" value="L-2-HYDROXYGLUTARATE DEHYDROGENASE, MITOCHONDRIAL"/>
    <property type="match status" value="1"/>
</dbReference>
<dbReference type="RefSeq" id="WP_041060254.1">
    <property type="nucleotide sequence ID" value="NZ_JXAL01000003.1"/>
</dbReference>
<evidence type="ECO:0000313" key="8">
    <source>
        <dbReference type="Proteomes" id="UP000054526"/>
    </source>
</evidence>
<dbReference type="Proteomes" id="UP000054526">
    <property type="component" value="Unassembled WGS sequence"/>
</dbReference>
<evidence type="ECO:0000256" key="1">
    <source>
        <dbReference type="ARBA" id="ARBA00001974"/>
    </source>
</evidence>
<feature type="domain" description="FAD dependent oxidoreductase" evidence="6">
    <location>
        <begin position="5"/>
        <end position="269"/>
    </location>
</feature>
<dbReference type="InterPro" id="IPR006076">
    <property type="entry name" value="FAD-dep_OxRdtase"/>
</dbReference>
<evidence type="ECO:0000256" key="5">
    <source>
        <dbReference type="ARBA" id="ARBA00037941"/>
    </source>
</evidence>
<keyword evidence="4" id="KW-0560">Oxidoreductase</keyword>
<dbReference type="NCBIfam" id="NF008726">
    <property type="entry name" value="PRK11728.1"/>
    <property type="match status" value="1"/>
</dbReference>
<evidence type="ECO:0000256" key="4">
    <source>
        <dbReference type="ARBA" id="ARBA00023002"/>
    </source>
</evidence>
<comment type="similarity">
    <text evidence="5">Belongs to the L2HGDH family.</text>
</comment>
<comment type="caution">
    <text evidence="7">The sequence shown here is derived from an EMBL/GenBank/DDBJ whole genome shotgun (WGS) entry which is preliminary data.</text>
</comment>
<reference evidence="7 8" key="1">
    <citation type="submission" date="2014-12" db="EMBL/GenBank/DDBJ databases">
        <title>Draft genome sequence of Cohnella kolymensis strain B-2846.</title>
        <authorList>
            <person name="Karlyshev A.V."/>
            <person name="Kudryashova E.B."/>
        </authorList>
    </citation>
    <scope>NUCLEOTIDE SEQUENCE [LARGE SCALE GENOMIC DNA]</scope>
    <source>
        <strain evidence="7 8">VKM B-2846</strain>
    </source>
</reference>
<comment type="cofactor">
    <cofactor evidence="1">
        <name>FAD</name>
        <dbReference type="ChEBI" id="CHEBI:57692"/>
    </cofactor>
</comment>
<dbReference type="InterPro" id="IPR036188">
    <property type="entry name" value="FAD/NAD-bd_sf"/>
</dbReference>
<evidence type="ECO:0000256" key="2">
    <source>
        <dbReference type="ARBA" id="ARBA00022630"/>
    </source>
</evidence>
<keyword evidence="3" id="KW-0274">FAD</keyword>
<protein>
    <submittedName>
        <fullName evidence="7">FAD-dependent oxidoreductase</fullName>
    </submittedName>
</protein>
<dbReference type="PANTHER" id="PTHR43104">
    <property type="entry name" value="L-2-HYDROXYGLUTARATE DEHYDROGENASE, MITOCHONDRIAL"/>
    <property type="match status" value="1"/>
</dbReference>
<gene>
    <name evidence="7" type="ORF">SD71_04625</name>
</gene>
<organism evidence="7 8">
    <name type="scientific">Cohnella kolymensis</name>
    <dbReference type="NCBI Taxonomy" id="1590652"/>
    <lineage>
        <taxon>Bacteria</taxon>
        <taxon>Bacillati</taxon>
        <taxon>Bacillota</taxon>
        <taxon>Bacilli</taxon>
        <taxon>Bacillales</taxon>
        <taxon>Paenibacillaceae</taxon>
        <taxon>Cohnella</taxon>
    </lineage>
</organism>
<dbReference type="EMBL" id="JXAL01000003">
    <property type="protein sequence ID" value="KIL36982.1"/>
    <property type="molecule type" value="Genomic_DNA"/>
</dbReference>
<evidence type="ECO:0000259" key="6">
    <source>
        <dbReference type="Pfam" id="PF01266"/>
    </source>
</evidence>
<dbReference type="Pfam" id="PF01266">
    <property type="entry name" value="DAO"/>
    <property type="match status" value="1"/>
</dbReference>